<dbReference type="InterPro" id="IPR036047">
    <property type="entry name" value="F-box-like_dom_sf"/>
</dbReference>
<reference evidence="3 4" key="1">
    <citation type="journal article" date="2020" name="ISME J.">
        <title>Uncovering the hidden diversity of litter-decomposition mechanisms in mushroom-forming fungi.</title>
        <authorList>
            <person name="Floudas D."/>
            <person name="Bentzer J."/>
            <person name="Ahren D."/>
            <person name="Johansson T."/>
            <person name="Persson P."/>
            <person name="Tunlid A."/>
        </authorList>
    </citation>
    <scope>NUCLEOTIDE SEQUENCE [LARGE SCALE GENOMIC DNA]</scope>
    <source>
        <strain evidence="3 4">CBS 101986</strain>
    </source>
</reference>
<dbReference type="InterPro" id="IPR032675">
    <property type="entry name" value="LRR_dom_sf"/>
</dbReference>
<sequence>MDRRSRSIINEELGELEKRIHTLRLREDEIQAVIESMYRLKDSVSTERLGLQRKALELQAEREPINWLPPELLIHIFTAFCDLDSTENTQRAPLILSHVCRKWRNITIHTPHLWRRVLMQMFTESEQDIVQTQLKHSATVPLEIAFRSARRNMPNSEVHQVANLLVAIKAHLQRTELFILHCNNVLPFVYLAPVLKNHIARFPLLHDLALSVGTLNPTFLEALSLLNARWPQDDAEPKGNAVGYMSPLRRLKLDQIPLFSIPKLFVANLQTLELSFPESRSQARHQYRLKMSVLGRFLCATPLLEELILNNTLPIFDTIIPIPKDTTTSTSTAAAAGATDSTNSHWIEMAPIKLEHLKSIDWTFATSSAVHELFAFLHTPSLERLDLWIERTSSSSSSSTANPRDINYIRDGLPAHADGIDARPPVVRGVLDFPCLRELDLQYPGEDTLASVLRRLRMPLLERAAFTEVETDPAGVLVSAVVSDMAQAQGSLPRAQGRLRSRPPSGSGSGSASKPSTSSASAHRDHHTPTFPRLESILFDPRLTHLTHLTLSHQRIPRDAQRAEAMLGYMPVLSSLELDACTGVRWLLEGLQELVMENGGRVGPGFVALEERGEGKDGDATAPRVRRGVKVCPRLEALSFWNCPDVDSASVRKVVLARNRHAGAQVAVGDPEGARQDATARAGATVSVDVPSVAGGSGTGIVIAGDSPDGIGAAGNTATPAPDAGIKDSEGNPGASAVGQTGPVPEPATTRKIKPLRRPRSELAAAADGVPCQIKGMPAGAGGSARLASTNIVSKMIAIEESFRPARIIYLRVSNCVLIDEDDLLALRDLDVVDVIWAGQEID</sequence>
<dbReference type="InterPro" id="IPR001810">
    <property type="entry name" value="F-box_dom"/>
</dbReference>
<dbReference type="AlphaFoldDB" id="A0A8H5ER92"/>
<feature type="region of interest" description="Disordered" evidence="1">
    <location>
        <begin position="490"/>
        <end position="528"/>
    </location>
</feature>
<evidence type="ECO:0000313" key="4">
    <source>
        <dbReference type="Proteomes" id="UP000567179"/>
    </source>
</evidence>
<accession>A0A8H5ER92</accession>
<comment type="caution">
    <text evidence="3">The sequence shown here is derived from an EMBL/GenBank/DDBJ whole genome shotgun (WGS) entry which is preliminary data.</text>
</comment>
<proteinExistence type="predicted"/>
<organism evidence="3 4">
    <name type="scientific">Psilocybe cf. subviscida</name>
    <dbReference type="NCBI Taxonomy" id="2480587"/>
    <lineage>
        <taxon>Eukaryota</taxon>
        <taxon>Fungi</taxon>
        <taxon>Dikarya</taxon>
        <taxon>Basidiomycota</taxon>
        <taxon>Agaricomycotina</taxon>
        <taxon>Agaricomycetes</taxon>
        <taxon>Agaricomycetidae</taxon>
        <taxon>Agaricales</taxon>
        <taxon>Agaricineae</taxon>
        <taxon>Strophariaceae</taxon>
        <taxon>Psilocybe</taxon>
    </lineage>
</organism>
<dbReference type="PANTHER" id="PTHR38926:SF5">
    <property type="entry name" value="F-BOX AND LEUCINE-RICH REPEAT PROTEIN 6"/>
    <property type="match status" value="1"/>
</dbReference>
<evidence type="ECO:0000313" key="3">
    <source>
        <dbReference type="EMBL" id="KAF5309522.1"/>
    </source>
</evidence>
<feature type="domain" description="F-box" evidence="2">
    <location>
        <begin position="68"/>
        <end position="118"/>
    </location>
</feature>
<dbReference type="SUPFAM" id="SSF81383">
    <property type="entry name" value="F-box domain"/>
    <property type="match status" value="1"/>
</dbReference>
<gene>
    <name evidence="3" type="ORF">D9619_012365</name>
</gene>
<keyword evidence="4" id="KW-1185">Reference proteome</keyword>
<name>A0A8H5ER92_9AGAR</name>
<feature type="compositionally biased region" description="Low complexity" evidence="1">
    <location>
        <begin position="502"/>
        <end position="521"/>
    </location>
</feature>
<dbReference type="OrthoDB" id="3027018at2759"/>
<dbReference type="PANTHER" id="PTHR38926">
    <property type="entry name" value="F-BOX DOMAIN CONTAINING PROTEIN, EXPRESSED"/>
    <property type="match status" value="1"/>
</dbReference>
<dbReference type="EMBL" id="JAACJJ010000059">
    <property type="protein sequence ID" value="KAF5309522.1"/>
    <property type="molecule type" value="Genomic_DNA"/>
</dbReference>
<dbReference type="SUPFAM" id="SSF52047">
    <property type="entry name" value="RNI-like"/>
    <property type="match status" value="1"/>
</dbReference>
<evidence type="ECO:0000259" key="2">
    <source>
        <dbReference type="Pfam" id="PF12937"/>
    </source>
</evidence>
<evidence type="ECO:0000256" key="1">
    <source>
        <dbReference type="SAM" id="MobiDB-lite"/>
    </source>
</evidence>
<dbReference type="Pfam" id="PF12937">
    <property type="entry name" value="F-box-like"/>
    <property type="match status" value="1"/>
</dbReference>
<protein>
    <recommendedName>
        <fullName evidence="2">F-box domain-containing protein</fullName>
    </recommendedName>
</protein>
<dbReference type="Gene3D" id="3.80.10.10">
    <property type="entry name" value="Ribonuclease Inhibitor"/>
    <property type="match status" value="1"/>
</dbReference>
<feature type="region of interest" description="Disordered" evidence="1">
    <location>
        <begin position="713"/>
        <end position="754"/>
    </location>
</feature>
<dbReference type="Gene3D" id="1.20.1280.50">
    <property type="match status" value="1"/>
</dbReference>
<dbReference type="Proteomes" id="UP000567179">
    <property type="component" value="Unassembled WGS sequence"/>
</dbReference>